<dbReference type="InterPro" id="IPR027005">
    <property type="entry name" value="PMT-like"/>
</dbReference>
<name>A0ABW1JCU6_9ACTN</name>
<feature type="domain" description="Protein O-mannosyl-transferase C-terminal four TM" evidence="12">
    <location>
        <begin position="345"/>
        <end position="535"/>
    </location>
</feature>
<feature type="transmembrane region" description="Helical" evidence="10">
    <location>
        <begin position="32"/>
        <end position="51"/>
    </location>
</feature>
<evidence type="ECO:0000256" key="5">
    <source>
        <dbReference type="ARBA" id="ARBA00022679"/>
    </source>
</evidence>
<dbReference type="Proteomes" id="UP001596189">
    <property type="component" value="Unassembled WGS sequence"/>
</dbReference>
<dbReference type="PANTHER" id="PTHR10050">
    <property type="entry name" value="DOLICHYL-PHOSPHATE-MANNOSE--PROTEIN MANNOSYLTRANSFERASE"/>
    <property type="match status" value="1"/>
</dbReference>
<dbReference type="Pfam" id="PF02366">
    <property type="entry name" value="PMT"/>
    <property type="match status" value="1"/>
</dbReference>
<evidence type="ECO:0000259" key="12">
    <source>
        <dbReference type="Pfam" id="PF16192"/>
    </source>
</evidence>
<accession>A0ABW1JCU6</accession>
<evidence type="ECO:0000256" key="1">
    <source>
        <dbReference type="ARBA" id="ARBA00004127"/>
    </source>
</evidence>
<keyword evidence="6 10" id="KW-0812">Transmembrane</keyword>
<keyword evidence="5 10" id="KW-0808">Transferase</keyword>
<sequence length="536" mass="59463">MTTAATTAATQPSTAVEKLRTHLVGYRPSGRLWGWLGPLAVTAVGGFLRFWHLGNPHQLVFDETYYVKQGSSFLDYGYERSIDPSFSGTPDTAFTHGTTDVWGQAADFVVHPPVGKWMIAGGEWIFGQDSSFGWRFTVALCGTLSILMTARIARRMFGSTLLGCVAGVLIAFDGHHFVHSRTSLLDLFVMFWALAAFGALLIDRDHARERLAVAVARARSSAGSATTNARLAGYGPGLGLRPWRLLAALCLGLCCGTKWSGVYFLAAFGLMTVLWDVGARRAAGVERWFAGGLLRDGVPAFLTVVPIALLTYLASWTGWFLTKGGWDREWAKAHPSDSWVPDALRGLWHYHQEMYHFHVTLFSDHPYKTNPWSWMIQGRPTSFFYEGKTKGQEGCLVDQCSKAITSIGTPTLWWGGVAAVFVLLAMWALRRDWRAGAILAGLTAGYLPWFAFQHRTIYSFYAIAFVPWMVLGVTYVLGMVLGPRTASPTRRLVGAVVSGSYVVICVMLFFFFWPVLTAQVIPYAQWAARMWFPSWI</sequence>
<keyword evidence="8 10" id="KW-0472">Membrane</keyword>
<keyword evidence="10" id="KW-1003">Cell membrane</keyword>
<evidence type="ECO:0000256" key="9">
    <source>
        <dbReference type="ARBA" id="ARBA00093617"/>
    </source>
</evidence>
<feature type="transmembrane region" description="Helical" evidence="10">
    <location>
        <begin position="298"/>
        <end position="321"/>
    </location>
</feature>
<dbReference type="Pfam" id="PF16192">
    <property type="entry name" value="PMT_4TMC"/>
    <property type="match status" value="1"/>
</dbReference>
<organism evidence="13 14">
    <name type="scientific">Angustibacter luteus</name>
    <dbReference type="NCBI Taxonomy" id="658456"/>
    <lineage>
        <taxon>Bacteria</taxon>
        <taxon>Bacillati</taxon>
        <taxon>Actinomycetota</taxon>
        <taxon>Actinomycetes</taxon>
        <taxon>Kineosporiales</taxon>
        <taxon>Kineosporiaceae</taxon>
    </lineage>
</organism>
<evidence type="ECO:0000256" key="7">
    <source>
        <dbReference type="ARBA" id="ARBA00022989"/>
    </source>
</evidence>
<evidence type="ECO:0000256" key="6">
    <source>
        <dbReference type="ARBA" id="ARBA00022692"/>
    </source>
</evidence>
<feature type="transmembrane region" description="Helical" evidence="10">
    <location>
        <begin position="411"/>
        <end position="429"/>
    </location>
</feature>
<keyword evidence="7 10" id="KW-1133">Transmembrane helix</keyword>
<feature type="transmembrane region" description="Helical" evidence="10">
    <location>
        <begin position="245"/>
        <end position="277"/>
    </location>
</feature>
<feature type="transmembrane region" description="Helical" evidence="10">
    <location>
        <begin position="184"/>
        <end position="202"/>
    </location>
</feature>
<evidence type="ECO:0000256" key="2">
    <source>
        <dbReference type="ARBA" id="ARBA00004922"/>
    </source>
</evidence>
<evidence type="ECO:0000256" key="10">
    <source>
        <dbReference type="RuleBase" id="RU367007"/>
    </source>
</evidence>
<keyword evidence="4 10" id="KW-0328">Glycosyltransferase</keyword>
<feature type="transmembrane region" description="Helical" evidence="10">
    <location>
        <begin position="156"/>
        <end position="172"/>
    </location>
</feature>
<dbReference type="GO" id="GO:0016757">
    <property type="term" value="F:glycosyltransferase activity"/>
    <property type="evidence" value="ECO:0007669"/>
    <property type="project" value="UniProtKB-KW"/>
</dbReference>
<dbReference type="EC" id="2.4.1.-" evidence="10"/>
<feature type="transmembrane region" description="Helical" evidence="10">
    <location>
        <begin position="458"/>
        <end position="480"/>
    </location>
</feature>
<comment type="function">
    <text evidence="10">Protein O-mannosyltransferase that catalyzes the transfer of a single mannose residue from a polyprenol phospho-mannosyl lipidic donor to the hydroxyl group of selected serine and threonine residues in acceptor proteins.</text>
</comment>
<dbReference type="EMBL" id="JBHSRD010000003">
    <property type="protein sequence ID" value="MFC6006523.1"/>
    <property type="molecule type" value="Genomic_DNA"/>
</dbReference>
<dbReference type="PANTHER" id="PTHR10050:SF46">
    <property type="entry name" value="PROTEIN O-MANNOSYL-TRANSFERASE 2"/>
    <property type="match status" value="1"/>
</dbReference>
<evidence type="ECO:0000313" key="14">
    <source>
        <dbReference type="Proteomes" id="UP001596189"/>
    </source>
</evidence>
<dbReference type="InterPro" id="IPR032421">
    <property type="entry name" value="PMT_4TMC"/>
</dbReference>
<comment type="pathway">
    <text evidence="2 10">Protein modification; protein glycosylation.</text>
</comment>
<evidence type="ECO:0000256" key="8">
    <source>
        <dbReference type="ARBA" id="ARBA00023136"/>
    </source>
</evidence>
<evidence type="ECO:0000313" key="13">
    <source>
        <dbReference type="EMBL" id="MFC6006523.1"/>
    </source>
</evidence>
<feature type="transmembrane region" description="Helical" evidence="10">
    <location>
        <begin position="492"/>
        <end position="513"/>
    </location>
</feature>
<reference evidence="14" key="1">
    <citation type="journal article" date="2019" name="Int. J. Syst. Evol. Microbiol.">
        <title>The Global Catalogue of Microorganisms (GCM) 10K type strain sequencing project: providing services to taxonomists for standard genome sequencing and annotation.</title>
        <authorList>
            <consortium name="The Broad Institute Genomics Platform"/>
            <consortium name="The Broad Institute Genome Sequencing Center for Infectious Disease"/>
            <person name="Wu L."/>
            <person name="Ma J."/>
        </authorList>
    </citation>
    <scope>NUCLEOTIDE SEQUENCE [LARGE SCALE GENOMIC DNA]</scope>
    <source>
        <strain evidence="14">KACC 14249</strain>
    </source>
</reference>
<evidence type="ECO:0000256" key="4">
    <source>
        <dbReference type="ARBA" id="ARBA00022676"/>
    </source>
</evidence>
<dbReference type="RefSeq" id="WP_345718008.1">
    <property type="nucleotide sequence ID" value="NZ_BAABFP010000008.1"/>
</dbReference>
<dbReference type="InterPro" id="IPR003342">
    <property type="entry name" value="ArnT-like_N"/>
</dbReference>
<comment type="similarity">
    <text evidence="3 10">Belongs to the glycosyltransferase 39 family.</text>
</comment>
<evidence type="ECO:0000256" key="3">
    <source>
        <dbReference type="ARBA" id="ARBA00007222"/>
    </source>
</evidence>
<feature type="transmembrane region" description="Helical" evidence="10">
    <location>
        <begin position="132"/>
        <end position="150"/>
    </location>
</feature>
<proteinExistence type="inferred from homology"/>
<gene>
    <name evidence="13" type="ORF">ACFQDO_05200</name>
</gene>
<feature type="domain" description="ArnT-like N-terminal" evidence="11">
    <location>
        <begin position="41"/>
        <end position="198"/>
    </location>
</feature>
<comment type="caution">
    <text evidence="13">The sequence shown here is derived from an EMBL/GenBank/DDBJ whole genome shotgun (WGS) entry which is preliminary data.</text>
</comment>
<feature type="transmembrane region" description="Helical" evidence="10">
    <location>
        <begin position="436"/>
        <end position="452"/>
    </location>
</feature>
<comment type="subcellular location">
    <subcellularLocation>
        <location evidence="10">Cell membrane</location>
    </subcellularLocation>
    <subcellularLocation>
        <location evidence="1">Endomembrane system</location>
        <topology evidence="1">Multi-pass membrane protein</topology>
    </subcellularLocation>
</comment>
<keyword evidence="14" id="KW-1185">Reference proteome</keyword>
<protein>
    <recommendedName>
        <fullName evidence="9 10">Polyprenol-phosphate-mannose--protein mannosyltransferase</fullName>
        <ecNumber evidence="10">2.4.1.-</ecNumber>
    </recommendedName>
</protein>
<evidence type="ECO:0000259" key="11">
    <source>
        <dbReference type="Pfam" id="PF02366"/>
    </source>
</evidence>